<gene>
    <name evidence="2" type="ORF">hbim_05257</name>
</gene>
<organism evidence="2 3">
    <name type="scientific">Mycolicibacterium mageritense</name>
    <name type="common">Mycobacterium mageritense</name>
    <dbReference type="NCBI Taxonomy" id="53462"/>
    <lineage>
        <taxon>Bacteria</taxon>
        <taxon>Bacillati</taxon>
        <taxon>Actinomycetota</taxon>
        <taxon>Actinomycetes</taxon>
        <taxon>Mycobacteriales</taxon>
        <taxon>Mycobacteriaceae</taxon>
        <taxon>Mycolicibacterium</taxon>
    </lineage>
</organism>
<evidence type="ECO:0000256" key="1">
    <source>
        <dbReference type="SAM" id="MobiDB-lite"/>
    </source>
</evidence>
<evidence type="ECO:0000313" key="3">
    <source>
        <dbReference type="Proteomes" id="UP001241092"/>
    </source>
</evidence>
<reference evidence="2" key="1">
    <citation type="submission" date="2023-03" db="EMBL/GenBank/DDBJ databases">
        <title>Draft genome sequence of a Mycolicibacterium mageritense strain H4_3_1 isolated from a hybrid biological-inorganic system reactor.</title>
        <authorList>
            <person name="Feng X."/>
            <person name="Kazama D."/>
            <person name="Sato K."/>
            <person name="Kobayashi H."/>
        </authorList>
    </citation>
    <scope>NUCLEOTIDE SEQUENCE</scope>
    <source>
        <strain evidence="2">H4_3_1</strain>
    </source>
</reference>
<dbReference type="EMBL" id="AP027452">
    <property type="protein sequence ID" value="BDY31305.1"/>
    <property type="molecule type" value="Genomic_DNA"/>
</dbReference>
<name>A0AAI8TYL0_MYCME</name>
<accession>A0AAI8TYL0</accession>
<dbReference type="RefSeq" id="WP_276823258.1">
    <property type="nucleotide sequence ID" value="NZ_AP027452.1"/>
</dbReference>
<feature type="compositionally biased region" description="Polar residues" evidence="1">
    <location>
        <begin position="47"/>
        <end position="61"/>
    </location>
</feature>
<dbReference type="Proteomes" id="UP001241092">
    <property type="component" value="Chromosome"/>
</dbReference>
<protein>
    <submittedName>
        <fullName evidence="2">Uncharacterized protein</fullName>
    </submittedName>
</protein>
<feature type="region of interest" description="Disordered" evidence="1">
    <location>
        <begin position="422"/>
        <end position="480"/>
    </location>
</feature>
<sequence>MAQILCKECGAENDSQNRFCTRCDAYLDWAEDAHPEPPSSGPDAPTTEIQNNPRTPSQSSDGAARPPQVTLSTTTATLANEAGAQIDIEVRNRSTIVDAFRVDLIAPPRWLTLSPAEVRVLPDESGLLPAAFGIQAGAQVVVQTVDVRIRVSSLRDTDQYADVRVSLTVPPAGPPVTVKVTPSVVRLVDQTEGRARVQLDNTDGNYPRRIDLSGSDDQAALEFAFSPPRLEIEPGRIGEAEAQFRAPEIPEGATEIRTVVITASEGDTTTEAGLTVNQQRSALPPLQLRLQPSVVRTKGRRDAQVQLVIDNRNGRQDRHVELEGRDPEGTMRFWFEQPSVVVPAGAAVPVRVRISAPGPATDDQAGRPFSVAAIESSRTADTPGTLEQIKGFNWVKPVLAVGVAAVAAAALGAGWLLFGSSGDEPKPQPSPGALSGPVDITPPDSPPEPQGNEDPPVAPDAPPGLIGPPGTDELGFIGYPGAQCDPGSSPALMARTTKSLLVVCRTGPGDFYYRGLRLSDLAGIELDDAVRSSGGFDVTNPADGTRYQIRPDRLKIISPSGKAQVEPMVDYASI</sequence>
<evidence type="ECO:0000313" key="2">
    <source>
        <dbReference type="EMBL" id="BDY31305.1"/>
    </source>
</evidence>
<feature type="compositionally biased region" description="Pro residues" evidence="1">
    <location>
        <begin position="456"/>
        <end position="466"/>
    </location>
</feature>
<proteinExistence type="predicted"/>
<dbReference type="AlphaFoldDB" id="A0AAI8TYL0"/>
<feature type="region of interest" description="Disordered" evidence="1">
    <location>
        <begin position="31"/>
        <end position="68"/>
    </location>
</feature>